<dbReference type="PANTHER" id="PTHR13833">
    <property type="match status" value="1"/>
</dbReference>
<protein>
    <submittedName>
        <fullName evidence="4">NHL domain-containing</fullName>
    </submittedName>
</protein>
<evidence type="ECO:0000313" key="5">
    <source>
        <dbReference type="Proteomes" id="UP000239899"/>
    </source>
</evidence>
<evidence type="ECO:0000313" key="4">
    <source>
        <dbReference type="EMBL" id="PRW20852.1"/>
    </source>
</evidence>
<name>A0A2P6TDZ9_CHLSO</name>
<sequence>MLLPLLLLALLLAGSGQAAARIPPTGRNDVSVVTTDIVPAAGTFHYVATDTAAAPRFVFASDAVRHVVRRKDVSTGIWQTIAGEDGKAGSRDGPIGTSLLNRPTAMCTTPLSDLVVVDSAGACVRLVTQDGMVSTLAGVCGSTGQRDGTGQSALFSDSIQSITCLANCSVLVADQANGRLRILNLHDPDCYAAAKKALARRYTARSLWAVGLVVALVAALAAAVVIHSRQLTAAGFVVWRRSGEQGGATADSEYGPLVDAAEVPDTPPLPRAEE</sequence>
<keyword evidence="5" id="KW-1185">Reference proteome</keyword>
<feature type="chain" id="PRO_5015183061" evidence="3">
    <location>
        <begin position="21"/>
        <end position="274"/>
    </location>
</feature>
<feature type="transmembrane region" description="Helical" evidence="2">
    <location>
        <begin position="207"/>
        <end position="226"/>
    </location>
</feature>
<dbReference type="PANTHER" id="PTHR13833:SF71">
    <property type="entry name" value="NHL DOMAIN-CONTAINING PROTEIN"/>
    <property type="match status" value="1"/>
</dbReference>
<dbReference type="OrthoDB" id="537554at2759"/>
<keyword evidence="3" id="KW-0732">Signal</keyword>
<keyword evidence="2" id="KW-1133">Transmembrane helix</keyword>
<gene>
    <name evidence="4" type="ORF">C2E21_8666</name>
</gene>
<reference evidence="4 5" key="1">
    <citation type="journal article" date="2018" name="Plant J.">
        <title>Genome sequences of Chlorella sorokiniana UTEX 1602 and Micractinium conductrix SAG 241.80: implications to maltose excretion by a green alga.</title>
        <authorList>
            <person name="Arriola M.B."/>
            <person name="Velmurugan N."/>
            <person name="Zhang Y."/>
            <person name="Plunkett M.H."/>
            <person name="Hondzo H."/>
            <person name="Barney B.M."/>
        </authorList>
    </citation>
    <scope>NUCLEOTIDE SEQUENCE [LARGE SCALE GENOMIC DNA]</scope>
    <source>
        <strain evidence="5">UTEX 1602</strain>
    </source>
</reference>
<feature type="region of interest" description="Disordered" evidence="1">
    <location>
        <begin position="247"/>
        <end position="274"/>
    </location>
</feature>
<organism evidence="4 5">
    <name type="scientific">Chlorella sorokiniana</name>
    <name type="common">Freshwater green alga</name>
    <dbReference type="NCBI Taxonomy" id="3076"/>
    <lineage>
        <taxon>Eukaryota</taxon>
        <taxon>Viridiplantae</taxon>
        <taxon>Chlorophyta</taxon>
        <taxon>core chlorophytes</taxon>
        <taxon>Trebouxiophyceae</taxon>
        <taxon>Chlorellales</taxon>
        <taxon>Chlorellaceae</taxon>
        <taxon>Chlorella clade</taxon>
        <taxon>Chlorella</taxon>
    </lineage>
</organism>
<dbReference type="EMBL" id="LHPG02000021">
    <property type="protein sequence ID" value="PRW20852.1"/>
    <property type="molecule type" value="Genomic_DNA"/>
</dbReference>
<dbReference type="AlphaFoldDB" id="A0A2P6TDZ9"/>
<dbReference type="InterPro" id="IPR011042">
    <property type="entry name" value="6-blade_b-propeller_TolB-like"/>
</dbReference>
<dbReference type="Gene3D" id="2.120.10.30">
    <property type="entry name" value="TolB, C-terminal domain"/>
    <property type="match status" value="1"/>
</dbReference>
<accession>A0A2P6TDZ9</accession>
<feature type="compositionally biased region" description="Pro residues" evidence="1">
    <location>
        <begin position="265"/>
        <end position="274"/>
    </location>
</feature>
<evidence type="ECO:0000256" key="2">
    <source>
        <dbReference type="SAM" id="Phobius"/>
    </source>
</evidence>
<keyword evidence="2" id="KW-0812">Transmembrane</keyword>
<evidence type="ECO:0000256" key="1">
    <source>
        <dbReference type="SAM" id="MobiDB-lite"/>
    </source>
</evidence>
<comment type="caution">
    <text evidence="4">The sequence shown here is derived from an EMBL/GenBank/DDBJ whole genome shotgun (WGS) entry which is preliminary data.</text>
</comment>
<dbReference type="SUPFAM" id="SSF101898">
    <property type="entry name" value="NHL repeat"/>
    <property type="match status" value="1"/>
</dbReference>
<keyword evidence="2" id="KW-0472">Membrane</keyword>
<evidence type="ECO:0000256" key="3">
    <source>
        <dbReference type="SAM" id="SignalP"/>
    </source>
</evidence>
<feature type="signal peptide" evidence="3">
    <location>
        <begin position="1"/>
        <end position="20"/>
    </location>
</feature>
<dbReference type="Proteomes" id="UP000239899">
    <property type="component" value="Unassembled WGS sequence"/>
</dbReference>
<proteinExistence type="predicted"/>